<protein>
    <recommendedName>
        <fullName evidence="4">DUF202 domain-containing protein</fullName>
    </recommendedName>
</protein>
<evidence type="ECO:0000256" key="1">
    <source>
        <dbReference type="SAM" id="Phobius"/>
    </source>
</evidence>
<gene>
    <name evidence="2" type="ORF">SAMN04487788_1375</name>
</gene>
<accession>A0A1H0NJE7</accession>
<organism evidence="2 3">
    <name type="scientific">Microbacterium testaceum (strain StLB037)</name>
    <dbReference type="NCBI Taxonomy" id="979556"/>
    <lineage>
        <taxon>Bacteria</taxon>
        <taxon>Bacillati</taxon>
        <taxon>Actinomycetota</taxon>
        <taxon>Actinomycetes</taxon>
        <taxon>Micrococcales</taxon>
        <taxon>Microbacteriaceae</taxon>
        <taxon>Microbacterium</taxon>
    </lineage>
</organism>
<dbReference type="EMBL" id="FNJN01000003">
    <property type="protein sequence ID" value="SDO92751.1"/>
    <property type="molecule type" value="Genomic_DNA"/>
</dbReference>
<keyword evidence="1" id="KW-0812">Transmembrane</keyword>
<feature type="transmembrane region" description="Helical" evidence="1">
    <location>
        <begin position="62"/>
        <end position="82"/>
    </location>
</feature>
<feature type="transmembrane region" description="Helical" evidence="1">
    <location>
        <begin position="28"/>
        <end position="47"/>
    </location>
</feature>
<proteinExistence type="predicted"/>
<dbReference type="Proteomes" id="UP000186456">
    <property type="component" value="Unassembled WGS sequence"/>
</dbReference>
<dbReference type="AlphaFoldDB" id="A0A1H0NJE7"/>
<evidence type="ECO:0000313" key="2">
    <source>
        <dbReference type="EMBL" id="SDO92751.1"/>
    </source>
</evidence>
<sequence>MRHRIYTLSAHMKDEGDIITARDRITRTLYIVAGSALVAVFLAWVAYRNQAGQSLFGMDTVAGWVGHGAAILVLLAGLALLARGIFLRPEKRDAADHESFD</sequence>
<evidence type="ECO:0000313" key="3">
    <source>
        <dbReference type="Proteomes" id="UP000186456"/>
    </source>
</evidence>
<evidence type="ECO:0008006" key="4">
    <source>
        <dbReference type="Google" id="ProtNLM"/>
    </source>
</evidence>
<keyword evidence="1" id="KW-1133">Transmembrane helix</keyword>
<keyword evidence="1" id="KW-0472">Membrane</keyword>
<reference evidence="2 3" key="1">
    <citation type="submission" date="2016-10" db="EMBL/GenBank/DDBJ databases">
        <authorList>
            <person name="de Groot N.N."/>
        </authorList>
    </citation>
    <scope>NUCLEOTIDE SEQUENCE [LARGE SCALE GENOMIC DNA]</scope>
    <source>
        <strain evidence="2 3">StLB037</strain>
    </source>
</reference>
<name>A0A1H0NJE7_MICTS</name>